<gene>
    <name evidence="1" type="ORF">Pcinc_003642</name>
</gene>
<reference evidence="1" key="1">
    <citation type="submission" date="2023-10" db="EMBL/GenBank/DDBJ databases">
        <title>Genome assemblies of two species of porcelain crab, Petrolisthes cinctipes and Petrolisthes manimaculis (Anomura: Porcellanidae).</title>
        <authorList>
            <person name="Angst P."/>
        </authorList>
    </citation>
    <scope>NUCLEOTIDE SEQUENCE</scope>
    <source>
        <strain evidence="1">PB745_01</strain>
        <tissue evidence="1">Gill</tissue>
    </source>
</reference>
<dbReference type="AlphaFoldDB" id="A0AAE1GIP3"/>
<protein>
    <submittedName>
        <fullName evidence="1">Uncharacterized protein</fullName>
    </submittedName>
</protein>
<comment type="caution">
    <text evidence="1">The sequence shown here is derived from an EMBL/GenBank/DDBJ whole genome shotgun (WGS) entry which is preliminary data.</text>
</comment>
<evidence type="ECO:0000313" key="2">
    <source>
        <dbReference type="Proteomes" id="UP001286313"/>
    </source>
</evidence>
<sequence length="69" mass="7883">MPQGSGNTVSVKTTEHLLSSSLLSSNKTIFMYLRIVTEISTRTENRVKEQLYFKREGAVRETIMGTREM</sequence>
<dbReference type="Proteomes" id="UP001286313">
    <property type="component" value="Unassembled WGS sequence"/>
</dbReference>
<proteinExistence type="predicted"/>
<name>A0AAE1GIP3_PETCI</name>
<organism evidence="1 2">
    <name type="scientific">Petrolisthes cinctipes</name>
    <name type="common">Flat porcelain crab</name>
    <dbReference type="NCBI Taxonomy" id="88211"/>
    <lineage>
        <taxon>Eukaryota</taxon>
        <taxon>Metazoa</taxon>
        <taxon>Ecdysozoa</taxon>
        <taxon>Arthropoda</taxon>
        <taxon>Crustacea</taxon>
        <taxon>Multicrustacea</taxon>
        <taxon>Malacostraca</taxon>
        <taxon>Eumalacostraca</taxon>
        <taxon>Eucarida</taxon>
        <taxon>Decapoda</taxon>
        <taxon>Pleocyemata</taxon>
        <taxon>Anomura</taxon>
        <taxon>Galatheoidea</taxon>
        <taxon>Porcellanidae</taxon>
        <taxon>Petrolisthes</taxon>
    </lineage>
</organism>
<dbReference type="EMBL" id="JAWQEG010000258">
    <property type="protein sequence ID" value="KAK3892517.1"/>
    <property type="molecule type" value="Genomic_DNA"/>
</dbReference>
<evidence type="ECO:0000313" key="1">
    <source>
        <dbReference type="EMBL" id="KAK3892517.1"/>
    </source>
</evidence>
<accession>A0AAE1GIP3</accession>
<keyword evidence="2" id="KW-1185">Reference proteome</keyword>